<reference evidence="1 2" key="1">
    <citation type="submission" date="2021-06" db="EMBL/GenBank/DDBJ databases">
        <title>Caerostris extrusa draft genome.</title>
        <authorList>
            <person name="Kono N."/>
            <person name="Arakawa K."/>
        </authorList>
    </citation>
    <scope>NUCLEOTIDE SEQUENCE [LARGE SCALE GENOMIC DNA]</scope>
</reference>
<evidence type="ECO:0000313" key="1">
    <source>
        <dbReference type="EMBL" id="GIY14854.1"/>
    </source>
</evidence>
<accession>A0AAV4QZY4</accession>
<name>A0AAV4QZY4_CAEEX</name>
<comment type="caution">
    <text evidence="1">The sequence shown here is derived from an EMBL/GenBank/DDBJ whole genome shotgun (WGS) entry which is preliminary data.</text>
</comment>
<keyword evidence="2" id="KW-1185">Reference proteome</keyword>
<evidence type="ECO:0000313" key="2">
    <source>
        <dbReference type="Proteomes" id="UP001054945"/>
    </source>
</evidence>
<dbReference type="AlphaFoldDB" id="A0AAV4QZY4"/>
<protein>
    <submittedName>
        <fullName evidence="1">Uncharacterized protein</fullName>
    </submittedName>
</protein>
<sequence>MPAAKRVEFYLQFRCRSAKRGRYLMANPPSSLLGRLPDLCRRFLSGPSLPETDSICQDAFNPFKKAAPRKFGLLISFGHRSNATFSQTQSTDHQVAMTRAAYTRFKISECIPVEAFLQKEAVVNPAFLCKVVEVRLENRF</sequence>
<proteinExistence type="predicted"/>
<dbReference type="EMBL" id="BPLR01007154">
    <property type="protein sequence ID" value="GIY14854.1"/>
    <property type="molecule type" value="Genomic_DNA"/>
</dbReference>
<organism evidence="1 2">
    <name type="scientific">Caerostris extrusa</name>
    <name type="common">Bark spider</name>
    <name type="synonym">Caerostris bankana</name>
    <dbReference type="NCBI Taxonomy" id="172846"/>
    <lineage>
        <taxon>Eukaryota</taxon>
        <taxon>Metazoa</taxon>
        <taxon>Ecdysozoa</taxon>
        <taxon>Arthropoda</taxon>
        <taxon>Chelicerata</taxon>
        <taxon>Arachnida</taxon>
        <taxon>Araneae</taxon>
        <taxon>Araneomorphae</taxon>
        <taxon>Entelegynae</taxon>
        <taxon>Araneoidea</taxon>
        <taxon>Araneidae</taxon>
        <taxon>Caerostris</taxon>
    </lineage>
</organism>
<gene>
    <name evidence="1" type="ORF">CEXT_103691</name>
</gene>
<dbReference type="Proteomes" id="UP001054945">
    <property type="component" value="Unassembled WGS sequence"/>
</dbReference>